<dbReference type="OrthoDB" id="5175573at2"/>
<dbReference type="Pfam" id="PF08546">
    <property type="entry name" value="ApbA_C"/>
    <property type="match status" value="1"/>
</dbReference>
<dbReference type="InterPro" id="IPR013332">
    <property type="entry name" value="KPR_N"/>
</dbReference>
<evidence type="ECO:0000313" key="7">
    <source>
        <dbReference type="Proteomes" id="UP000199092"/>
    </source>
</evidence>
<evidence type="ECO:0000259" key="4">
    <source>
        <dbReference type="Pfam" id="PF02558"/>
    </source>
</evidence>
<dbReference type="InterPro" id="IPR013328">
    <property type="entry name" value="6PGD_dom2"/>
</dbReference>
<dbReference type="InterPro" id="IPR036928">
    <property type="entry name" value="AS_sf"/>
</dbReference>
<comment type="similarity">
    <text evidence="1">Belongs to the amidase family.</text>
</comment>
<gene>
    <name evidence="6" type="ORF">SAMN04488543_3775</name>
</gene>
<dbReference type="Pfam" id="PF01425">
    <property type="entry name" value="Amidase"/>
    <property type="match status" value="1"/>
</dbReference>
<dbReference type="PROSITE" id="PS00571">
    <property type="entry name" value="AMIDASES"/>
    <property type="match status" value="1"/>
</dbReference>
<evidence type="ECO:0000313" key="6">
    <source>
        <dbReference type="EMBL" id="SDT33068.1"/>
    </source>
</evidence>
<evidence type="ECO:0000256" key="1">
    <source>
        <dbReference type="ARBA" id="ARBA00009199"/>
    </source>
</evidence>
<organism evidence="6 7">
    <name type="scientific">Friedmanniella luteola</name>
    <dbReference type="NCBI Taxonomy" id="546871"/>
    <lineage>
        <taxon>Bacteria</taxon>
        <taxon>Bacillati</taxon>
        <taxon>Actinomycetota</taxon>
        <taxon>Actinomycetes</taxon>
        <taxon>Propionibacteriales</taxon>
        <taxon>Nocardioidaceae</taxon>
        <taxon>Friedmanniella</taxon>
    </lineage>
</organism>
<accession>A0A1H1ZH65</accession>
<feature type="domain" description="Amidase" evidence="3">
    <location>
        <begin position="340"/>
        <end position="701"/>
    </location>
</feature>
<sequence length="732" mass="75595">MLRDVQTVVIGAGAVGGTVAAHLVEAGEDVLLCDVDPVHVDALNAHGLRVVGPVRELTVPVRAALPADLPDRVERAVVAVKSHHTADAAALLRHRLAPEGHVLSLQNGMTTPALAEAVGADRVVVGFVNFGADLLEPGVVLLGNVATVRVGEPSGPVTDRVRAWARRLPWAEATDNIDGYRWSKEAYGAMLFATAVSDLTIADALADPRYRPLMLGLAREVVGLARAQHPPVRLEAFDGFDPDDLEGSLDRLVRFNRASAKVRTGVYRDLAVRHRRTEVDDLAGLGGRLTGHVVAVVRAIERGARRCEVANLDLLAAHERLERLGRPLHAVVRALPAPARAADGPLLGVPVAVKDMMDVAGVPRGNGNPRAMLEPPATTDAPVVARLRAAAADVFATASLLEYAAGAPHPDLPEARLPVDPTRTAGGSSGGSAALVAAGVCPAALGTDTGGSIRIPAAYVGCVGFKPSHGVVPVDGVTALSPSLDHVGVLAADVATAARVLAVLGDVRPGAPRRAVDLRLGLLRAELDDPRVEPGVRAALEAGLQRLVAAGVTLVDVDAAPLQALHPTFEPILLFEAWAEHGERATADPTWFGPDTDRLLRLGATVAPSTYRAALDRRAALLPAADAVLDGLDGLLGPAVAFVAPTGTPLLDSPEGELEGLFSMTANLTGQPALSLPCGDAGGLPVGLQLAGRRGDDAGLLAVAAVVEQVLVGSPRPGPGPRRPGPVGGHAR</sequence>
<evidence type="ECO:0000259" key="5">
    <source>
        <dbReference type="Pfam" id="PF08546"/>
    </source>
</evidence>
<dbReference type="Pfam" id="PF02558">
    <property type="entry name" value="ApbA"/>
    <property type="match status" value="1"/>
</dbReference>
<evidence type="ECO:0000256" key="2">
    <source>
        <dbReference type="SAM" id="MobiDB-lite"/>
    </source>
</evidence>
<proteinExistence type="inferred from homology"/>
<feature type="domain" description="Ketopantoate reductase N-terminal" evidence="4">
    <location>
        <begin position="8"/>
        <end position="153"/>
    </location>
</feature>
<dbReference type="EMBL" id="LT629749">
    <property type="protein sequence ID" value="SDT33068.1"/>
    <property type="molecule type" value="Genomic_DNA"/>
</dbReference>
<dbReference type="SUPFAM" id="SSF75304">
    <property type="entry name" value="Amidase signature (AS) enzymes"/>
    <property type="match status" value="1"/>
</dbReference>
<protein>
    <submittedName>
        <fullName evidence="6">2-dehydropantoate 2-reductase</fullName>
    </submittedName>
</protein>
<dbReference type="Gene3D" id="3.40.50.720">
    <property type="entry name" value="NAD(P)-binding Rossmann-like Domain"/>
    <property type="match status" value="1"/>
</dbReference>
<dbReference type="SUPFAM" id="SSF51735">
    <property type="entry name" value="NAD(P)-binding Rossmann-fold domains"/>
    <property type="match status" value="1"/>
</dbReference>
<feature type="domain" description="Ketopantoate reductase C-terminal" evidence="5">
    <location>
        <begin position="176"/>
        <end position="284"/>
    </location>
</feature>
<dbReference type="InterPro" id="IPR036291">
    <property type="entry name" value="NAD(P)-bd_dom_sf"/>
</dbReference>
<feature type="region of interest" description="Disordered" evidence="2">
    <location>
        <begin position="713"/>
        <end position="732"/>
    </location>
</feature>
<keyword evidence="7" id="KW-1185">Reference proteome</keyword>
<dbReference type="Gene3D" id="1.10.1040.10">
    <property type="entry name" value="N-(1-d-carboxylethyl)-l-norvaline Dehydrogenase, domain 2"/>
    <property type="match status" value="1"/>
</dbReference>
<dbReference type="InterPro" id="IPR000120">
    <property type="entry name" value="Amidase"/>
</dbReference>
<dbReference type="Proteomes" id="UP000199092">
    <property type="component" value="Chromosome I"/>
</dbReference>
<name>A0A1H1ZH65_9ACTN</name>
<dbReference type="GO" id="GO:0003824">
    <property type="term" value="F:catalytic activity"/>
    <property type="evidence" value="ECO:0007669"/>
    <property type="project" value="InterPro"/>
</dbReference>
<dbReference type="STRING" id="546871.SAMN04488543_3775"/>
<dbReference type="InterPro" id="IPR013752">
    <property type="entry name" value="KPA_reductase"/>
</dbReference>
<dbReference type="PANTHER" id="PTHR11895:SF7">
    <property type="entry name" value="GLUTAMYL-TRNA(GLN) AMIDOTRANSFERASE SUBUNIT A, MITOCHONDRIAL"/>
    <property type="match status" value="1"/>
</dbReference>
<evidence type="ECO:0000259" key="3">
    <source>
        <dbReference type="Pfam" id="PF01425"/>
    </source>
</evidence>
<dbReference type="PANTHER" id="PTHR11895">
    <property type="entry name" value="TRANSAMIDASE"/>
    <property type="match status" value="1"/>
</dbReference>
<dbReference type="Gene3D" id="3.90.1300.10">
    <property type="entry name" value="Amidase signature (AS) domain"/>
    <property type="match status" value="1"/>
</dbReference>
<reference evidence="6 7" key="1">
    <citation type="submission" date="2016-10" db="EMBL/GenBank/DDBJ databases">
        <authorList>
            <person name="de Groot N.N."/>
        </authorList>
    </citation>
    <scope>NUCLEOTIDE SEQUENCE [LARGE SCALE GENOMIC DNA]</scope>
    <source>
        <strain evidence="6 7">DSM 21741</strain>
    </source>
</reference>
<dbReference type="InterPro" id="IPR020556">
    <property type="entry name" value="Amidase_CS"/>
</dbReference>
<dbReference type="AlphaFoldDB" id="A0A1H1ZH65"/>
<dbReference type="InterPro" id="IPR023631">
    <property type="entry name" value="Amidase_dom"/>
</dbReference>